<feature type="modified residue" description="N6-lipoyllysine" evidence="8 9">
    <location>
        <position position="443"/>
    </location>
</feature>
<evidence type="ECO:0000259" key="10">
    <source>
        <dbReference type="PROSITE" id="PS50968"/>
    </source>
</evidence>
<evidence type="ECO:0000256" key="8">
    <source>
        <dbReference type="HAMAP-Rule" id="MF_00272"/>
    </source>
</evidence>
<evidence type="ECO:0000313" key="12">
    <source>
        <dbReference type="Proteomes" id="UP000011778"/>
    </source>
</evidence>
<comment type="function">
    <text evidence="8">The glycine cleavage system catalyzes the degradation of glycine. The H protein shuttles the methylamine group of glycine from the P protein to the T protein.</text>
</comment>
<dbReference type="HAMAP" id="MF_00272">
    <property type="entry name" value="GcvH"/>
    <property type="match status" value="1"/>
</dbReference>
<dbReference type="InterPro" id="IPR022903">
    <property type="entry name" value="GcvT_bac"/>
</dbReference>
<gene>
    <name evidence="7" type="primary">gcvT</name>
    <name evidence="8" type="synonym">gcvH</name>
    <name evidence="11" type="ORF">LEP1GSC150_4643</name>
</gene>
<comment type="similarity">
    <text evidence="1 7">Belongs to the GcvT family.</text>
</comment>
<dbReference type="GO" id="GO:0019464">
    <property type="term" value="P:glycine decarboxylation via glycine cleavage system"/>
    <property type="evidence" value="ECO:0007669"/>
    <property type="project" value="UniProtKB-UniRule"/>
</dbReference>
<dbReference type="GO" id="GO:0004047">
    <property type="term" value="F:aminomethyltransferase activity"/>
    <property type="evidence" value="ECO:0007669"/>
    <property type="project" value="UniProtKB-UniRule"/>
</dbReference>
<dbReference type="SUPFAM" id="SSF51230">
    <property type="entry name" value="Single hybrid motif"/>
    <property type="match status" value="1"/>
</dbReference>
<organism evidence="11 12">
    <name type="scientific">Leptospira interrogans serovar Copenhageni str. LT2050</name>
    <dbReference type="NCBI Taxonomy" id="1001598"/>
    <lineage>
        <taxon>Bacteria</taxon>
        <taxon>Pseudomonadati</taxon>
        <taxon>Spirochaetota</taxon>
        <taxon>Spirochaetia</taxon>
        <taxon>Leptospirales</taxon>
        <taxon>Leptospiraceae</taxon>
        <taxon>Leptospira</taxon>
    </lineage>
</organism>
<dbReference type="Gene3D" id="2.40.50.100">
    <property type="match status" value="1"/>
</dbReference>
<comment type="caution">
    <text evidence="11">The sequence shown here is derived from an EMBL/GenBank/DDBJ whole genome shotgun (WGS) entry which is preliminary data.</text>
</comment>
<evidence type="ECO:0000256" key="1">
    <source>
        <dbReference type="ARBA" id="ARBA00008609"/>
    </source>
</evidence>
<dbReference type="Gene3D" id="2.40.30.110">
    <property type="entry name" value="Aminomethyltransferase beta-barrel domains"/>
    <property type="match status" value="1"/>
</dbReference>
<dbReference type="Pfam" id="PF08669">
    <property type="entry name" value="GCV_T_C"/>
    <property type="match status" value="1"/>
</dbReference>
<sequence length="507" mass="56337">MSQDKKTPLYETHRTLGAKMIPFGGWDMPVQYSGIIAEHNATREAAGLFDVSHMGEIFITGNPKSILLFLESITCNSVASLSDFQVQYNAILNQNGGLVDDVTIYKFSSEKYMICSNASNYEAVTEHLLEHLPISGVKVDNQSLQWHQIALQGPKANEIFSKFLKRDLDSIQYYRFMLLPYQGEEIIVSRTGYTGEDGFEIYSSIPIGLKLWNELLEFGKPYGLLPCGLGARDTLRIEAKYPLYGHELNDQWTPIESGIGWIVKEKENPYFSSEKILFQKKNGVPSKIVSFALTEAGVPRENFRVLDSQGNEIGKTTSGTFSPSLKKGIGLALIQSEKIKDGEPIQIEIREQPKQAIITMKPFIPGSIRKTKLGKQIMAETQAPTGYLFSEKHEWVKVEGDMALIGISDFAQSALGDIVFVDLPKTGKNIKQFETFGTIESVKAAEDLYAPIGGEVIESNSALSKNPGDVNSKPFDSWMIKVKGFSTSELDKLLTPEKYKALVAGLE</sequence>
<dbReference type="Pfam" id="PF01597">
    <property type="entry name" value="GCV_H"/>
    <property type="match status" value="1"/>
</dbReference>
<dbReference type="InterPro" id="IPR033753">
    <property type="entry name" value="GCV_H/Fam206"/>
</dbReference>
<dbReference type="InterPro" id="IPR027266">
    <property type="entry name" value="TrmE/GcvT-like"/>
</dbReference>
<name>M3IU42_LEPIT</name>
<protein>
    <recommendedName>
        <fullName evidence="7 8">Multifunctional fusion protein</fullName>
    </recommendedName>
    <domain>
        <recommendedName>
            <fullName evidence="7">Aminomethyltransferase</fullName>
            <ecNumber evidence="7">2.1.2.10</ecNumber>
        </recommendedName>
        <alternativeName>
            <fullName evidence="7">Glycine cleavage system T protein</fullName>
        </alternativeName>
    </domain>
    <domain>
        <recommendedName>
            <fullName evidence="8">Glycine cleavage system H protein</fullName>
        </recommendedName>
    </domain>
</protein>
<dbReference type="PANTHER" id="PTHR43757:SF2">
    <property type="entry name" value="AMINOMETHYLTRANSFERASE, MITOCHONDRIAL"/>
    <property type="match status" value="1"/>
</dbReference>
<comment type="subunit">
    <text evidence="7">The glycine cleavage system is composed of four proteins: P, T, L and H.</text>
</comment>
<evidence type="ECO:0000256" key="9">
    <source>
        <dbReference type="PIRSR" id="PIRSR617453-50"/>
    </source>
</evidence>
<evidence type="ECO:0000256" key="3">
    <source>
        <dbReference type="ARBA" id="ARBA00022576"/>
    </source>
</evidence>
<dbReference type="AlphaFoldDB" id="M3IU42"/>
<comment type="catalytic activity">
    <reaction evidence="6 7">
        <text>N(6)-[(R)-S(8)-aminomethyldihydrolipoyl]-L-lysyl-[protein] + (6S)-5,6,7,8-tetrahydrofolate = N(6)-[(R)-dihydrolipoyl]-L-lysyl-[protein] + (6R)-5,10-methylene-5,6,7,8-tetrahydrofolate + NH4(+)</text>
        <dbReference type="Rhea" id="RHEA:16945"/>
        <dbReference type="Rhea" id="RHEA-COMP:10475"/>
        <dbReference type="Rhea" id="RHEA-COMP:10492"/>
        <dbReference type="ChEBI" id="CHEBI:15636"/>
        <dbReference type="ChEBI" id="CHEBI:28938"/>
        <dbReference type="ChEBI" id="CHEBI:57453"/>
        <dbReference type="ChEBI" id="CHEBI:83100"/>
        <dbReference type="ChEBI" id="CHEBI:83143"/>
        <dbReference type="EC" id="2.1.2.10"/>
    </reaction>
</comment>
<dbReference type="SUPFAM" id="SSF103025">
    <property type="entry name" value="Folate-binding domain"/>
    <property type="match status" value="1"/>
</dbReference>
<dbReference type="InterPro" id="IPR003016">
    <property type="entry name" value="2-oxoA_DH_lipoyl-BS"/>
</dbReference>
<dbReference type="SUPFAM" id="SSF101790">
    <property type="entry name" value="Aminomethyltransferase beta-barrel domain"/>
    <property type="match status" value="1"/>
</dbReference>
<comment type="cofactor">
    <cofactor evidence="8">
        <name>(R)-lipoate</name>
        <dbReference type="ChEBI" id="CHEBI:83088"/>
    </cofactor>
    <text evidence="8">Binds 1 lipoyl cofactor covalently.</text>
</comment>
<dbReference type="Gene3D" id="3.30.70.1400">
    <property type="entry name" value="Aminomethyltransferase beta-barrel domains"/>
    <property type="match status" value="1"/>
</dbReference>
<evidence type="ECO:0000256" key="7">
    <source>
        <dbReference type="HAMAP-Rule" id="MF_00259"/>
    </source>
</evidence>
<dbReference type="GO" id="GO:0008168">
    <property type="term" value="F:methyltransferase activity"/>
    <property type="evidence" value="ECO:0007669"/>
    <property type="project" value="UniProtKB-KW"/>
</dbReference>
<dbReference type="InterPro" id="IPR028896">
    <property type="entry name" value="GcvT/YgfZ/DmdA"/>
</dbReference>
<dbReference type="EMBL" id="AFMD02000035">
    <property type="protein sequence ID" value="EMG23997.1"/>
    <property type="molecule type" value="Genomic_DNA"/>
</dbReference>
<dbReference type="PROSITE" id="PS00189">
    <property type="entry name" value="LIPOYL"/>
    <property type="match status" value="1"/>
</dbReference>
<keyword evidence="5 8" id="KW-0450">Lipoyl</keyword>
<dbReference type="GO" id="GO:0005829">
    <property type="term" value="C:cytosol"/>
    <property type="evidence" value="ECO:0007669"/>
    <property type="project" value="TreeGrafter"/>
</dbReference>
<dbReference type="InterPro" id="IPR002930">
    <property type="entry name" value="GCV_H"/>
</dbReference>
<dbReference type="Proteomes" id="UP000011778">
    <property type="component" value="Unassembled WGS sequence"/>
</dbReference>
<dbReference type="GO" id="GO:0005960">
    <property type="term" value="C:glycine cleavage complex"/>
    <property type="evidence" value="ECO:0007669"/>
    <property type="project" value="InterPro"/>
</dbReference>
<dbReference type="Gene3D" id="4.10.1250.10">
    <property type="entry name" value="Aminomethyltransferase fragment"/>
    <property type="match status" value="1"/>
</dbReference>
<evidence type="ECO:0000256" key="4">
    <source>
        <dbReference type="ARBA" id="ARBA00022679"/>
    </source>
</evidence>
<dbReference type="InterPro" id="IPR006222">
    <property type="entry name" value="GCVT_N"/>
</dbReference>
<feature type="domain" description="Lipoyl-binding" evidence="10">
    <location>
        <begin position="402"/>
        <end position="483"/>
    </location>
</feature>
<dbReference type="InterPro" id="IPR011053">
    <property type="entry name" value="Single_hybrid_motif"/>
</dbReference>
<keyword evidence="11" id="KW-0489">Methyltransferase</keyword>
<comment type="similarity">
    <text evidence="2 8">Belongs to the GcvH family.</text>
</comment>
<dbReference type="PANTHER" id="PTHR43757">
    <property type="entry name" value="AMINOMETHYLTRANSFERASE"/>
    <property type="match status" value="1"/>
</dbReference>
<keyword evidence="3 7" id="KW-0032">Aminotransferase</keyword>
<dbReference type="GO" id="GO:0008483">
    <property type="term" value="F:transaminase activity"/>
    <property type="evidence" value="ECO:0007669"/>
    <property type="project" value="UniProtKB-KW"/>
</dbReference>
<proteinExistence type="inferred from homology"/>
<dbReference type="Gene3D" id="3.30.1360.120">
    <property type="entry name" value="Probable tRNA modification gtpase trme, domain 1"/>
    <property type="match status" value="1"/>
</dbReference>
<dbReference type="PROSITE" id="PS50968">
    <property type="entry name" value="BIOTINYL_LIPOYL"/>
    <property type="match status" value="1"/>
</dbReference>
<keyword evidence="4 7" id="KW-0808">Transferase</keyword>
<dbReference type="InterPro" id="IPR006223">
    <property type="entry name" value="GcvT"/>
</dbReference>
<evidence type="ECO:0000256" key="5">
    <source>
        <dbReference type="ARBA" id="ARBA00022823"/>
    </source>
</evidence>
<evidence type="ECO:0000256" key="6">
    <source>
        <dbReference type="ARBA" id="ARBA00047665"/>
    </source>
</evidence>
<dbReference type="FunFam" id="2.40.30.110:FF:000011">
    <property type="entry name" value="Aminomethyltransferase"/>
    <property type="match status" value="1"/>
</dbReference>
<dbReference type="NCBIfam" id="TIGR00527">
    <property type="entry name" value="gcvH"/>
    <property type="match status" value="1"/>
</dbReference>
<dbReference type="InterPro" id="IPR013977">
    <property type="entry name" value="GcvT_C"/>
</dbReference>
<dbReference type="InterPro" id="IPR029043">
    <property type="entry name" value="GcvT/YgfZ_C"/>
</dbReference>
<dbReference type="InterPro" id="IPR000089">
    <property type="entry name" value="Biotin_lipoyl"/>
</dbReference>
<dbReference type="Pfam" id="PF01571">
    <property type="entry name" value="GCV_T"/>
    <property type="match status" value="1"/>
</dbReference>
<dbReference type="HAMAP" id="MF_00259">
    <property type="entry name" value="GcvT"/>
    <property type="match status" value="1"/>
</dbReference>
<reference evidence="11 12" key="1">
    <citation type="submission" date="2013-02" db="EMBL/GenBank/DDBJ databases">
        <authorList>
            <person name="Harkins D.M."/>
            <person name="Durkin A.S."/>
            <person name="Brinkac L.M."/>
            <person name="Haft D.H."/>
            <person name="Selengut J.D."/>
            <person name="Sanka R."/>
            <person name="DePew J."/>
            <person name="Purushe J."/>
            <person name="Tulsiani S.M."/>
            <person name="Graham G.C."/>
            <person name="Burns M.-A."/>
            <person name="Dohnt M.F."/>
            <person name="Smythe L.D."/>
            <person name="McKay D.B."/>
            <person name="Craig S.B."/>
            <person name="Vinetz J.M."/>
            <person name="Sutton G.G."/>
            <person name="Nierman W.C."/>
            <person name="Fouts D.E."/>
        </authorList>
    </citation>
    <scope>NUCLEOTIDE SEQUENCE [LARGE SCALE GENOMIC DNA]</scope>
    <source>
        <strain evidence="11 12">LT2050</strain>
    </source>
</reference>
<dbReference type="NCBIfam" id="NF002270">
    <property type="entry name" value="PRK01202.1"/>
    <property type="match status" value="1"/>
</dbReference>
<evidence type="ECO:0000313" key="11">
    <source>
        <dbReference type="EMBL" id="EMG23997.1"/>
    </source>
</evidence>
<dbReference type="GO" id="GO:0032259">
    <property type="term" value="P:methylation"/>
    <property type="evidence" value="ECO:0007669"/>
    <property type="project" value="UniProtKB-KW"/>
</dbReference>
<evidence type="ECO:0000256" key="2">
    <source>
        <dbReference type="ARBA" id="ARBA00009249"/>
    </source>
</evidence>
<dbReference type="InterPro" id="IPR017453">
    <property type="entry name" value="GCV_H_sub"/>
</dbReference>
<dbReference type="FunFam" id="4.10.1250.10:FF:000003">
    <property type="entry name" value="Aminomethyltransferase"/>
    <property type="match status" value="1"/>
</dbReference>
<dbReference type="EC" id="2.1.2.10" evidence="7"/>
<dbReference type="CDD" id="cd06848">
    <property type="entry name" value="GCS_H"/>
    <property type="match status" value="1"/>
</dbReference>
<accession>M3IU42</accession>
<dbReference type="NCBIfam" id="NF001567">
    <property type="entry name" value="PRK00389.1"/>
    <property type="match status" value="1"/>
</dbReference>
<dbReference type="NCBIfam" id="TIGR00528">
    <property type="entry name" value="gcvT"/>
    <property type="match status" value="1"/>
</dbReference>